<proteinExistence type="predicted"/>
<dbReference type="STRING" id="641147.HMPREF9021_01411"/>
<sequence length="117" mass="13028">MIKLAITQWVVLFLLAIVLYVVWGVHHAVSLLLGGASYAIPTLISVLFLNFLKPYPALAGGGFVLAESLKILLSLILMIGSFFVYPNVYFLSFFTGLLIVSHLIFLLFLKVYRYGSK</sequence>
<organism evidence="7 8">
    <name type="scientific">Simonsiella muelleri ATCC 29453</name>
    <dbReference type="NCBI Taxonomy" id="641147"/>
    <lineage>
        <taxon>Bacteria</taxon>
        <taxon>Pseudomonadati</taxon>
        <taxon>Pseudomonadota</taxon>
        <taxon>Betaproteobacteria</taxon>
        <taxon>Neisseriales</taxon>
        <taxon>Neisseriaceae</taxon>
        <taxon>Simonsiella</taxon>
    </lineage>
</organism>
<dbReference type="AlphaFoldDB" id="V9HKW1"/>
<dbReference type="GO" id="GO:0005886">
    <property type="term" value="C:plasma membrane"/>
    <property type="evidence" value="ECO:0007669"/>
    <property type="project" value="UniProtKB-SubCell"/>
</dbReference>
<evidence type="ECO:0000256" key="4">
    <source>
        <dbReference type="ARBA" id="ARBA00022989"/>
    </source>
</evidence>
<feature type="transmembrane region" description="Helical" evidence="6">
    <location>
        <begin position="7"/>
        <end position="25"/>
    </location>
</feature>
<keyword evidence="5 6" id="KW-0472">Membrane</keyword>
<dbReference type="eggNOG" id="COG3312">
    <property type="taxonomic scope" value="Bacteria"/>
</dbReference>
<dbReference type="OrthoDB" id="8606364at2"/>
<evidence type="ECO:0008006" key="9">
    <source>
        <dbReference type="Google" id="ProtNLM"/>
    </source>
</evidence>
<dbReference type="InterPro" id="IPR005598">
    <property type="entry name" value="ATP_synth_I"/>
</dbReference>
<evidence type="ECO:0000256" key="5">
    <source>
        <dbReference type="ARBA" id="ARBA00023136"/>
    </source>
</evidence>
<evidence type="ECO:0000256" key="6">
    <source>
        <dbReference type="SAM" id="Phobius"/>
    </source>
</evidence>
<keyword evidence="8" id="KW-1185">Reference proteome</keyword>
<dbReference type="Proteomes" id="UP000017813">
    <property type="component" value="Unassembled WGS sequence"/>
</dbReference>
<name>V9HKW1_9NEIS</name>
<accession>V9HKW1</accession>
<dbReference type="EMBL" id="ADCY02000046">
    <property type="protein sequence ID" value="EFG30805.1"/>
    <property type="molecule type" value="Genomic_DNA"/>
</dbReference>
<protein>
    <recommendedName>
        <fullName evidence="9">ATP synthase I</fullName>
    </recommendedName>
</protein>
<feature type="transmembrane region" description="Helical" evidence="6">
    <location>
        <begin position="64"/>
        <end position="83"/>
    </location>
</feature>
<dbReference type="KEGG" id="smur:BWP33_06980"/>
<dbReference type="Pfam" id="PF03899">
    <property type="entry name" value="ATP-synt_I"/>
    <property type="match status" value="1"/>
</dbReference>
<keyword evidence="3 6" id="KW-0812">Transmembrane</keyword>
<reference evidence="7 8" key="2">
    <citation type="submission" date="2011-10" db="EMBL/GenBank/DDBJ databases">
        <title>The Genome Sequence of Simonsiella muelleri ATCC 29453.</title>
        <authorList>
            <consortium name="The Broad Institute Genome Sequencing Platform"/>
            <consortium name="The Broad Institute Genome Sequencing Center for Infectious Disease"/>
            <person name="Earl A."/>
            <person name="Ward D."/>
            <person name="Feldgarden M."/>
            <person name="Gevers D."/>
            <person name="Izard J."/>
            <person name="Baranova O.V."/>
            <person name="Blanton J.M."/>
            <person name="Tanner A.C."/>
            <person name="Dewhirst F."/>
            <person name="Young S.K."/>
            <person name="Zeng Q."/>
            <person name="Gargeya S."/>
            <person name="Fitzgerald M."/>
            <person name="Haas B."/>
            <person name="Abouelleil A."/>
            <person name="Alvarado L."/>
            <person name="Arachchi H.M."/>
            <person name="Berlin A."/>
            <person name="Brown A."/>
            <person name="Chapman S.B."/>
            <person name="Chen Z."/>
            <person name="Dunbar C."/>
            <person name="Freedman E."/>
            <person name="Gearin G."/>
            <person name="Goldberg J."/>
            <person name="Griggs A."/>
            <person name="Gujja S."/>
            <person name="Heiman D."/>
            <person name="Howarth C."/>
            <person name="Larson L."/>
            <person name="Lui A."/>
            <person name="MacDonald P.J.P."/>
            <person name="Montmayeur A."/>
            <person name="Murphy C."/>
            <person name="Neiman D."/>
            <person name="Pearson M."/>
            <person name="Priest M."/>
            <person name="Roberts A."/>
            <person name="Saif S."/>
            <person name="Shea T."/>
            <person name="Shenoy N."/>
            <person name="Sisk P."/>
            <person name="Stolte C."/>
            <person name="Sykes S."/>
            <person name="Wortman J."/>
            <person name="Nusbaum C."/>
            <person name="Birren B."/>
        </authorList>
    </citation>
    <scope>NUCLEOTIDE SEQUENCE [LARGE SCALE GENOMIC DNA]</scope>
    <source>
        <strain evidence="7 8">ATCC 29453</strain>
    </source>
</reference>
<dbReference type="RefSeq" id="WP_002642494.1">
    <property type="nucleotide sequence ID" value="NZ_CP019448.1"/>
</dbReference>
<comment type="caution">
    <text evidence="7">The sequence shown here is derived from an EMBL/GenBank/DDBJ whole genome shotgun (WGS) entry which is preliminary data.</text>
</comment>
<dbReference type="HOGENOM" id="CLU_147981_0_0_4"/>
<evidence type="ECO:0000313" key="8">
    <source>
        <dbReference type="Proteomes" id="UP000017813"/>
    </source>
</evidence>
<gene>
    <name evidence="7" type="ORF">HMPREF9021_01411</name>
</gene>
<feature type="transmembrane region" description="Helical" evidence="6">
    <location>
        <begin position="89"/>
        <end position="109"/>
    </location>
</feature>
<comment type="subcellular location">
    <subcellularLocation>
        <location evidence="1">Cell membrane</location>
        <topology evidence="1">Multi-pass membrane protein</topology>
    </subcellularLocation>
</comment>
<evidence type="ECO:0000256" key="3">
    <source>
        <dbReference type="ARBA" id="ARBA00022692"/>
    </source>
</evidence>
<feature type="transmembrane region" description="Helical" evidence="6">
    <location>
        <begin position="31"/>
        <end position="52"/>
    </location>
</feature>
<evidence type="ECO:0000313" key="7">
    <source>
        <dbReference type="EMBL" id="EFG30805.1"/>
    </source>
</evidence>
<keyword evidence="4 6" id="KW-1133">Transmembrane helix</keyword>
<evidence type="ECO:0000256" key="2">
    <source>
        <dbReference type="ARBA" id="ARBA00022475"/>
    </source>
</evidence>
<evidence type="ECO:0000256" key="1">
    <source>
        <dbReference type="ARBA" id="ARBA00004651"/>
    </source>
</evidence>
<reference evidence="7 8" key="1">
    <citation type="submission" date="2010-03" db="EMBL/GenBank/DDBJ databases">
        <authorList>
            <consortium name="The Broad Institute Genome Sequencing Platform"/>
            <person name="Ward D."/>
            <person name="Earl A."/>
            <person name="Feldgarden M."/>
            <person name="Gevers D."/>
            <person name="Young S."/>
            <person name="Zeng Q."/>
            <person name="Koehrsen M."/>
            <person name="Alvarado L."/>
            <person name="Berlin A.M."/>
            <person name="Borenstein D."/>
            <person name="Chapman S.B."/>
            <person name="Chen Z."/>
            <person name="Engels R."/>
            <person name="Freedman E."/>
            <person name="Gellesch M."/>
            <person name="Goldberg J."/>
            <person name="Griggs A."/>
            <person name="Gujja S."/>
            <person name="Heilman E.R."/>
            <person name="Heiman D.I."/>
            <person name="Hepburn T.A."/>
            <person name="Howarth C."/>
            <person name="Jen D."/>
            <person name="Larson L."/>
            <person name="Mehta T."/>
            <person name="Park D."/>
            <person name="Pearson M."/>
            <person name="Richards J."/>
            <person name="Roberts A."/>
            <person name="Saif S."/>
            <person name="Shea T.D."/>
            <person name="Shenoy N."/>
            <person name="Sisk P."/>
            <person name="Stolte C."/>
            <person name="Sykes S.N."/>
            <person name="Walk T."/>
            <person name="White J."/>
            <person name="Yandava C."/>
            <person name="Izard J."/>
            <person name="Baranova O.V."/>
            <person name="Blanton J.M."/>
            <person name="Tanner A.C."/>
            <person name="Dewhirst F."/>
            <person name="Haas B."/>
            <person name="Nusbaum C."/>
            <person name="Birren B."/>
        </authorList>
    </citation>
    <scope>NUCLEOTIDE SEQUENCE [LARGE SCALE GENOMIC DNA]</scope>
    <source>
        <strain evidence="7 8">ATCC 29453</strain>
    </source>
</reference>
<keyword evidence="2" id="KW-1003">Cell membrane</keyword>